<proteinExistence type="predicted"/>
<protein>
    <recommendedName>
        <fullName evidence="5">CARMIL C-terminal domain-containing protein</fullName>
    </recommendedName>
</protein>
<keyword evidence="4" id="KW-1185">Reference proteome</keyword>
<name>A0AAV4JNG0_9GAST</name>
<evidence type="ECO:0008006" key="5">
    <source>
        <dbReference type="Google" id="ProtNLM"/>
    </source>
</evidence>
<dbReference type="AlphaFoldDB" id="A0AAV4JNG0"/>
<keyword evidence="2" id="KW-0472">Membrane</keyword>
<keyword evidence="2" id="KW-0812">Transmembrane</keyword>
<reference evidence="3 4" key="1">
    <citation type="journal article" date="2021" name="Elife">
        <title>Chloroplast acquisition without the gene transfer in kleptoplastic sea slugs, Plakobranchus ocellatus.</title>
        <authorList>
            <person name="Maeda T."/>
            <person name="Takahashi S."/>
            <person name="Yoshida T."/>
            <person name="Shimamura S."/>
            <person name="Takaki Y."/>
            <person name="Nagai Y."/>
            <person name="Toyoda A."/>
            <person name="Suzuki Y."/>
            <person name="Arimoto A."/>
            <person name="Ishii H."/>
            <person name="Satoh N."/>
            <person name="Nishiyama T."/>
            <person name="Hasebe M."/>
            <person name="Maruyama T."/>
            <person name="Minagawa J."/>
            <person name="Obokata J."/>
            <person name="Shigenobu S."/>
        </authorList>
    </citation>
    <scope>NUCLEOTIDE SEQUENCE [LARGE SCALE GENOMIC DNA]</scope>
</reference>
<feature type="compositionally biased region" description="Low complexity" evidence="1">
    <location>
        <begin position="228"/>
        <end position="256"/>
    </location>
</feature>
<feature type="region of interest" description="Disordered" evidence="1">
    <location>
        <begin position="126"/>
        <end position="298"/>
    </location>
</feature>
<feature type="transmembrane region" description="Helical" evidence="2">
    <location>
        <begin position="314"/>
        <end position="332"/>
    </location>
</feature>
<gene>
    <name evidence="3" type="ORF">ElyMa_005144900</name>
</gene>
<feature type="region of interest" description="Disordered" evidence="1">
    <location>
        <begin position="1"/>
        <end position="110"/>
    </location>
</feature>
<dbReference type="Proteomes" id="UP000762676">
    <property type="component" value="Unassembled WGS sequence"/>
</dbReference>
<feature type="compositionally biased region" description="Polar residues" evidence="1">
    <location>
        <begin position="131"/>
        <end position="149"/>
    </location>
</feature>
<comment type="caution">
    <text evidence="3">The sequence shown here is derived from an EMBL/GenBank/DDBJ whole genome shotgun (WGS) entry which is preliminary data.</text>
</comment>
<evidence type="ECO:0000256" key="1">
    <source>
        <dbReference type="SAM" id="MobiDB-lite"/>
    </source>
</evidence>
<evidence type="ECO:0000256" key="2">
    <source>
        <dbReference type="SAM" id="Phobius"/>
    </source>
</evidence>
<sequence length="334" mass="37218">MKYTLWSPEGLLPATNQLNFDTSKHKRSLSKKGSISRRRKSTRAARRNSRLSSTEDSIFVDSTEPLRSSPPLTHEIEETKEESGRKREADGVLEENLPCPAKVAGGVKLPGMLGDLMKSKLFKKSRENASLDDSQAIQQTSPTLPTTLNKPAKMPEEPDEPPIFQEELNKPPVFQNEPDEPPVIRAEPDKPSVFEAEPDEPEKVESRLPLTSDPHKDIITEQTSPGLSPTTRSSPAPSSKSMVSVEKSSSSPSGGMRLRKLDSPSTVTADAEDSTYHDADTENSQSVLEQQTHNASENEDRVELFSLLNQLKTWFLLIMTFVLIYHAVLYFSRF</sequence>
<feature type="compositionally biased region" description="Basic and acidic residues" evidence="1">
    <location>
        <begin position="74"/>
        <end position="90"/>
    </location>
</feature>
<feature type="compositionally biased region" description="Basic residues" evidence="1">
    <location>
        <begin position="24"/>
        <end position="49"/>
    </location>
</feature>
<evidence type="ECO:0000313" key="4">
    <source>
        <dbReference type="Proteomes" id="UP000762676"/>
    </source>
</evidence>
<evidence type="ECO:0000313" key="3">
    <source>
        <dbReference type="EMBL" id="GFS23925.1"/>
    </source>
</evidence>
<keyword evidence="2" id="KW-1133">Transmembrane helix</keyword>
<organism evidence="3 4">
    <name type="scientific">Elysia marginata</name>
    <dbReference type="NCBI Taxonomy" id="1093978"/>
    <lineage>
        <taxon>Eukaryota</taxon>
        <taxon>Metazoa</taxon>
        <taxon>Spiralia</taxon>
        <taxon>Lophotrochozoa</taxon>
        <taxon>Mollusca</taxon>
        <taxon>Gastropoda</taxon>
        <taxon>Heterobranchia</taxon>
        <taxon>Euthyneura</taxon>
        <taxon>Panpulmonata</taxon>
        <taxon>Sacoglossa</taxon>
        <taxon>Placobranchoidea</taxon>
        <taxon>Plakobranchidae</taxon>
        <taxon>Elysia</taxon>
    </lineage>
</organism>
<accession>A0AAV4JNG0</accession>
<feature type="compositionally biased region" description="Polar residues" evidence="1">
    <location>
        <begin position="282"/>
        <end position="295"/>
    </location>
</feature>
<dbReference type="EMBL" id="BMAT01010311">
    <property type="protein sequence ID" value="GFS23925.1"/>
    <property type="molecule type" value="Genomic_DNA"/>
</dbReference>